<protein>
    <submittedName>
        <fullName evidence="1">Uncharacterized protein</fullName>
    </submittedName>
</protein>
<organism evidence="1">
    <name type="scientific">marine sediment metagenome</name>
    <dbReference type="NCBI Taxonomy" id="412755"/>
    <lineage>
        <taxon>unclassified sequences</taxon>
        <taxon>metagenomes</taxon>
        <taxon>ecological metagenomes</taxon>
    </lineage>
</organism>
<sequence length="133" mass="14244">MVVVYKWGGIAFDDKSLIKTLILPSIARDDNPITFHDNGVDYQVPVGKVFIVGHFVNIGTTTDAWVGRAGESDGADGAITRDVAQVEIEADVKSNSKDVLGVYTAGKYVTAESDTNTTGPQQYSTLYGVEIDA</sequence>
<evidence type="ECO:0000313" key="1">
    <source>
        <dbReference type="EMBL" id="GAJ15573.1"/>
    </source>
</evidence>
<dbReference type="EMBL" id="BARW01026152">
    <property type="protein sequence ID" value="GAJ15573.1"/>
    <property type="molecule type" value="Genomic_DNA"/>
</dbReference>
<proteinExistence type="predicted"/>
<dbReference type="AlphaFoldDB" id="X1UDI0"/>
<accession>X1UDI0</accession>
<name>X1UDI0_9ZZZZ</name>
<gene>
    <name evidence="1" type="ORF">S12H4_42698</name>
</gene>
<comment type="caution">
    <text evidence="1">The sequence shown here is derived from an EMBL/GenBank/DDBJ whole genome shotgun (WGS) entry which is preliminary data.</text>
</comment>
<reference evidence="1" key="1">
    <citation type="journal article" date="2014" name="Front. Microbiol.">
        <title>High frequency of phylogenetically diverse reductive dehalogenase-homologous genes in deep subseafloor sedimentary metagenomes.</title>
        <authorList>
            <person name="Kawai M."/>
            <person name="Futagami T."/>
            <person name="Toyoda A."/>
            <person name="Takaki Y."/>
            <person name="Nishi S."/>
            <person name="Hori S."/>
            <person name="Arai W."/>
            <person name="Tsubouchi T."/>
            <person name="Morono Y."/>
            <person name="Uchiyama I."/>
            <person name="Ito T."/>
            <person name="Fujiyama A."/>
            <person name="Inagaki F."/>
            <person name="Takami H."/>
        </authorList>
    </citation>
    <scope>NUCLEOTIDE SEQUENCE</scope>
    <source>
        <strain evidence="1">Expedition CK06-06</strain>
    </source>
</reference>